<evidence type="ECO:0000313" key="2">
    <source>
        <dbReference type="Proteomes" id="UP000005653"/>
    </source>
</evidence>
<protein>
    <submittedName>
        <fullName evidence="1">Uncharacterized protein</fullName>
    </submittedName>
</protein>
<dbReference type="EMBL" id="JN699011">
    <property type="protein sequence ID" value="AER49396.1"/>
    <property type="molecule type" value="Genomic_DNA"/>
</dbReference>
<organism evidence="1 2">
    <name type="scientific">Mycobacterium phage Stinger</name>
    <dbReference type="NCBI Taxonomy" id="1089137"/>
    <lineage>
        <taxon>Viruses</taxon>
        <taxon>Duplodnaviria</taxon>
        <taxon>Heunggongvirae</taxon>
        <taxon>Uroviricota</taxon>
        <taxon>Caudoviricetes</taxon>
        <taxon>Bclasvirinae</taxon>
        <taxon>Coopervirus</taxon>
        <taxon>Coopervirus stinger</taxon>
    </lineage>
</organism>
<sequence length="106" mass="11762">MVNLLPGPTRDAIKFAERAVLALERIADAVSPKPDTRLAEGLVSTVNPEPIMHLRTGCDMELTYRPEPMVWCNSHNVELPVFLDQPVSPLMNDEELAALRAKLEGK</sequence>
<dbReference type="RefSeq" id="YP_009018497.1">
    <property type="nucleotide sequence ID" value="NC_023741.1"/>
</dbReference>
<dbReference type="GeneID" id="18989878"/>
<name>G8I9K3_9CAUD</name>
<accession>G8I9K3</accession>
<proteinExistence type="predicted"/>
<keyword evidence="2" id="KW-1185">Reference proteome</keyword>
<reference evidence="1 2" key="1">
    <citation type="journal article" date="2012" name="J. Virol.">
        <title>Complete Genome Sequences of 138 Mycobacteriophages.</title>
        <authorList>
            <consortium name="the Science Education Alliance Phage Hunters Advancing Genomics and Evolutionary Science Program"/>
            <consortium name="the KwaZulu-Natal Research Institute for Tuberculosis and HIV Mycobacterial Genetics Course Students"/>
            <consortium name="the Phage Hunters Integrating Research and Education Program"/>
            <person name="Hatfull G.F."/>
        </authorList>
    </citation>
    <scope>NUCLEOTIDE SEQUENCE [LARGE SCALE GENOMIC DNA]</scope>
</reference>
<dbReference type="KEGG" id="vg:18989878"/>
<gene>
    <name evidence="1" type="primary">82</name>
    <name evidence="1" type="ORF">STINGER_82</name>
</gene>
<dbReference type="Proteomes" id="UP000005653">
    <property type="component" value="Segment"/>
</dbReference>
<evidence type="ECO:0000313" key="1">
    <source>
        <dbReference type="EMBL" id="AER49396.1"/>
    </source>
</evidence>
<dbReference type="OrthoDB" id="22868at10239"/>